<reference evidence="1" key="1">
    <citation type="submission" date="2021-06" db="EMBL/GenBank/DDBJ databases">
        <authorList>
            <person name="Kallberg Y."/>
            <person name="Tangrot J."/>
            <person name="Rosling A."/>
        </authorList>
    </citation>
    <scope>NUCLEOTIDE SEQUENCE</scope>
    <source>
        <strain evidence="1">28 12/20/2015</strain>
    </source>
</reference>
<dbReference type="EMBL" id="CAJVPW010000018">
    <property type="protein sequence ID" value="CAG8439535.1"/>
    <property type="molecule type" value="Genomic_DNA"/>
</dbReference>
<evidence type="ECO:0000313" key="2">
    <source>
        <dbReference type="Proteomes" id="UP000789366"/>
    </source>
</evidence>
<comment type="caution">
    <text evidence="1">The sequence shown here is derived from an EMBL/GenBank/DDBJ whole genome shotgun (WGS) entry which is preliminary data.</text>
</comment>
<accession>A0ACA9JW51</accession>
<sequence length="247" mass="28090">MHLPLLSIFYEANIIHEKELVDRIILDANYEIYNNIKLNQTNRSEHNIKFTQNIKLEQTIESEQIIKTNYNIETNQNIKLNQINNLKSDQNIKLNQNIEPAKMLNLTKALNLPKILNLLQNDTYVRIQVPPIDRSNTDYKALSCKIVEVLPNDLYHLGCAAGIINKYYSASEMELMGSQEFIELTNIPNISVGVHETALAQSASTIVGIRCNCHTKCDQNCCKCKKAGIVCGSNCHLSNNRCINRDE</sequence>
<name>A0ACA9JW51_9GLOM</name>
<proteinExistence type="predicted"/>
<gene>
    <name evidence="1" type="ORF">SPELUC_LOCUS63</name>
</gene>
<dbReference type="Proteomes" id="UP000789366">
    <property type="component" value="Unassembled WGS sequence"/>
</dbReference>
<organism evidence="1 2">
    <name type="scientific">Cetraspora pellucida</name>
    <dbReference type="NCBI Taxonomy" id="1433469"/>
    <lineage>
        <taxon>Eukaryota</taxon>
        <taxon>Fungi</taxon>
        <taxon>Fungi incertae sedis</taxon>
        <taxon>Mucoromycota</taxon>
        <taxon>Glomeromycotina</taxon>
        <taxon>Glomeromycetes</taxon>
        <taxon>Diversisporales</taxon>
        <taxon>Gigasporaceae</taxon>
        <taxon>Cetraspora</taxon>
    </lineage>
</organism>
<keyword evidence="2" id="KW-1185">Reference proteome</keyword>
<evidence type="ECO:0000313" key="1">
    <source>
        <dbReference type="EMBL" id="CAG8439535.1"/>
    </source>
</evidence>
<protein>
    <submittedName>
        <fullName evidence="1">12170_t:CDS:1</fullName>
    </submittedName>
</protein>